<evidence type="ECO:0000256" key="1">
    <source>
        <dbReference type="ARBA" id="ARBA00023125"/>
    </source>
</evidence>
<evidence type="ECO:0000313" key="3">
    <source>
        <dbReference type="EMBL" id="UTI63386.1"/>
    </source>
</evidence>
<evidence type="ECO:0000313" key="4">
    <source>
        <dbReference type="Proteomes" id="UP001056035"/>
    </source>
</evidence>
<dbReference type="Pfam" id="PF13411">
    <property type="entry name" value="MerR_1"/>
    <property type="match status" value="1"/>
</dbReference>
<keyword evidence="1" id="KW-0238">DNA-binding</keyword>
<name>A0ABY5DNZ9_9ACTN</name>
<dbReference type="SMART" id="SM00422">
    <property type="entry name" value="HTH_MERR"/>
    <property type="match status" value="1"/>
</dbReference>
<dbReference type="InterPro" id="IPR047057">
    <property type="entry name" value="MerR_fam"/>
</dbReference>
<sequence>MPKSPPQPTLHIGEVAERVGLSLRTVRYYEEQGLFAPAGRTDGGFRLYTDEQVHRLLLIKQMKPLGFTVAQMCELLAARDELEAPDPAVRETARARIDAFAADAAARCEHLRDQLNRAEEFARQLATHALPQRTPT</sequence>
<keyword evidence="4" id="KW-1185">Reference proteome</keyword>
<dbReference type="EMBL" id="CP098502">
    <property type="protein sequence ID" value="UTI63386.1"/>
    <property type="molecule type" value="Genomic_DNA"/>
</dbReference>
<dbReference type="PROSITE" id="PS50937">
    <property type="entry name" value="HTH_MERR_2"/>
    <property type="match status" value="1"/>
</dbReference>
<accession>A0ABY5DNZ9</accession>
<dbReference type="PANTHER" id="PTHR30204">
    <property type="entry name" value="REDOX-CYCLING DRUG-SENSING TRANSCRIPTIONAL ACTIVATOR SOXR"/>
    <property type="match status" value="1"/>
</dbReference>
<dbReference type="InterPro" id="IPR000551">
    <property type="entry name" value="MerR-type_HTH_dom"/>
</dbReference>
<dbReference type="PROSITE" id="PS00552">
    <property type="entry name" value="HTH_MERR_1"/>
    <property type="match status" value="1"/>
</dbReference>
<protein>
    <submittedName>
        <fullName evidence="3">MerR family transcriptional regulator</fullName>
    </submittedName>
</protein>
<feature type="domain" description="HTH merR-type" evidence="2">
    <location>
        <begin position="9"/>
        <end position="78"/>
    </location>
</feature>
<dbReference type="Proteomes" id="UP001056035">
    <property type="component" value="Chromosome"/>
</dbReference>
<evidence type="ECO:0000259" key="2">
    <source>
        <dbReference type="PROSITE" id="PS50937"/>
    </source>
</evidence>
<dbReference type="SUPFAM" id="SSF46955">
    <property type="entry name" value="Putative DNA-binding domain"/>
    <property type="match status" value="1"/>
</dbReference>
<dbReference type="Gene3D" id="1.10.1660.10">
    <property type="match status" value="1"/>
</dbReference>
<dbReference type="PANTHER" id="PTHR30204:SF93">
    <property type="entry name" value="HTH MERR-TYPE DOMAIN-CONTAINING PROTEIN"/>
    <property type="match status" value="1"/>
</dbReference>
<organism evidence="3 4">
    <name type="scientific">Paraconexibacter antarcticus</name>
    <dbReference type="NCBI Taxonomy" id="2949664"/>
    <lineage>
        <taxon>Bacteria</taxon>
        <taxon>Bacillati</taxon>
        <taxon>Actinomycetota</taxon>
        <taxon>Thermoleophilia</taxon>
        <taxon>Solirubrobacterales</taxon>
        <taxon>Paraconexibacteraceae</taxon>
        <taxon>Paraconexibacter</taxon>
    </lineage>
</organism>
<reference evidence="3 4" key="1">
    <citation type="submission" date="2022-06" db="EMBL/GenBank/DDBJ databases">
        <title>Paraconexibacter antarcticus.</title>
        <authorList>
            <person name="Kim C.S."/>
        </authorList>
    </citation>
    <scope>NUCLEOTIDE SEQUENCE [LARGE SCALE GENOMIC DNA]</scope>
    <source>
        <strain evidence="3 4">02-257</strain>
    </source>
</reference>
<dbReference type="InterPro" id="IPR009061">
    <property type="entry name" value="DNA-bd_dom_put_sf"/>
</dbReference>
<proteinExistence type="predicted"/>
<dbReference type="PRINTS" id="PR00040">
    <property type="entry name" value="HTHMERR"/>
</dbReference>
<gene>
    <name evidence="3" type="ORF">NBH00_18800</name>
</gene>
<dbReference type="RefSeq" id="WP_254570111.1">
    <property type="nucleotide sequence ID" value="NZ_CP098502.1"/>
</dbReference>